<proteinExistence type="predicted"/>
<comment type="caution">
    <text evidence="3">The sequence shown here is derived from an EMBL/GenBank/DDBJ whole genome shotgun (WGS) entry which is preliminary data.</text>
</comment>
<protein>
    <submittedName>
        <fullName evidence="3">PorT family protein</fullName>
    </submittedName>
</protein>
<dbReference type="AlphaFoldDB" id="A0A5C7B3P1"/>
<dbReference type="Pfam" id="PF13568">
    <property type="entry name" value="OMP_b-brl_2"/>
    <property type="match status" value="1"/>
</dbReference>
<dbReference type="OrthoDB" id="980939at2"/>
<dbReference type="RefSeq" id="WP_146916290.1">
    <property type="nucleotide sequence ID" value="NZ_VORW01000003.1"/>
</dbReference>
<evidence type="ECO:0000256" key="1">
    <source>
        <dbReference type="SAM" id="SignalP"/>
    </source>
</evidence>
<keyword evidence="1" id="KW-0732">Signal</keyword>
<reference evidence="3 4" key="1">
    <citation type="submission" date="2019-08" db="EMBL/GenBank/DDBJ databases">
        <title>Genomes sequence of Algoriphagus aquimarinus ACAM450.</title>
        <authorList>
            <person name="Bowman J.P."/>
        </authorList>
    </citation>
    <scope>NUCLEOTIDE SEQUENCE [LARGE SCALE GENOMIC DNA]</scope>
    <source>
        <strain evidence="3 4">ACAM 450</strain>
    </source>
</reference>
<organism evidence="3 4">
    <name type="scientific">Algoriphagus aquimarinus</name>
    <dbReference type="NCBI Taxonomy" id="237018"/>
    <lineage>
        <taxon>Bacteria</taxon>
        <taxon>Pseudomonadati</taxon>
        <taxon>Bacteroidota</taxon>
        <taxon>Cytophagia</taxon>
        <taxon>Cytophagales</taxon>
        <taxon>Cyclobacteriaceae</taxon>
        <taxon>Algoriphagus</taxon>
    </lineage>
</organism>
<evidence type="ECO:0000259" key="2">
    <source>
        <dbReference type="Pfam" id="PF13568"/>
    </source>
</evidence>
<name>A0A5C7B3P1_9BACT</name>
<dbReference type="InterPro" id="IPR025665">
    <property type="entry name" value="Beta-barrel_OMP_2"/>
</dbReference>
<evidence type="ECO:0000313" key="4">
    <source>
        <dbReference type="Proteomes" id="UP000321935"/>
    </source>
</evidence>
<feature type="signal peptide" evidence="1">
    <location>
        <begin position="1"/>
        <end position="19"/>
    </location>
</feature>
<sequence length="197" mass="21891">MKNALLLSFILLISFSVTAQSGLEVRGYFGVSGAMANWNEDLDGASSVDIESFREVGLLIFKNVSERFSLSGGLNYSFAKVEISSCPLCNETGLPYPYNQEFKMLSIPVYAEYALGKIFYAAAGPILDFQLSEENNFSDQSGVGFLVGLGAKVKTEKFSFSIFPNYKRHNVIPFEKEENYKQILQELGVQFGVGYLF</sequence>
<evidence type="ECO:0000313" key="3">
    <source>
        <dbReference type="EMBL" id="TXE12482.1"/>
    </source>
</evidence>
<dbReference type="Proteomes" id="UP000321935">
    <property type="component" value="Unassembled WGS sequence"/>
</dbReference>
<feature type="domain" description="Outer membrane protein beta-barrel" evidence="2">
    <location>
        <begin position="19"/>
        <end position="157"/>
    </location>
</feature>
<accession>A0A5C7B3P1</accession>
<feature type="chain" id="PRO_5023099909" evidence="1">
    <location>
        <begin position="20"/>
        <end position="197"/>
    </location>
</feature>
<dbReference type="EMBL" id="VORW01000003">
    <property type="protein sequence ID" value="TXE12482.1"/>
    <property type="molecule type" value="Genomic_DNA"/>
</dbReference>
<gene>
    <name evidence="3" type="ORF">ESV85_07605</name>
</gene>